<organism evidence="2 3">
    <name type="scientific">Panagrolaimus davidi</name>
    <dbReference type="NCBI Taxonomy" id="227884"/>
    <lineage>
        <taxon>Eukaryota</taxon>
        <taxon>Metazoa</taxon>
        <taxon>Ecdysozoa</taxon>
        <taxon>Nematoda</taxon>
        <taxon>Chromadorea</taxon>
        <taxon>Rhabditida</taxon>
        <taxon>Tylenchina</taxon>
        <taxon>Panagrolaimomorpha</taxon>
        <taxon>Panagrolaimoidea</taxon>
        <taxon>Panagrolaimidae</taxon>
        <taxon>Panagrolaimus</taxon>
    </lineage>
</organism>
<evidence type="ECO:0000313" key="3">
    <source>
        <dbReference type="WBParaSite" id="PDA_v2.g25062.t1"/>
    </source>
</evidence>
<evidence type="ECO:0000259" key="1">
    <source>
        <dbReference type="Pfam" id="PF05050"/>
    </source>
</evidence>
<evidence type="ECO:0000313" key="2">
    <source>
        <dbReference type="Proteomes" id="UP000887578"/>
    </source>
</evidence>
<dbReference type="WBParaSite" id="PDA_v2.g25062.t1">
    <property type="protein sequence ID" value="PDA_v2.g25062.t1"/>
    <property type="gene ID" value="PDA_v2.g25062"/>
</dbReference>
<feature type="domain" description="Methyltransferase FkbM" evidence="1">
    <location>
        <begin position="36"/>
        <end position="148"/>
    </location>
</feature>
<dbReference type="Proteomes" id="UP000887578">
    <property type="component" value="Unplaced"/>
</dbReference>
<sequence>MTECIGELYDLFSVQKFDGFGEIKYFIDPISKDTFTCDVITLGIGGETAAEEKMFTLYPQCKFLGIDSGAKDSEMLYTTRINGKYIEGLVGAENGTYKANVLESDVAHGYVEKILPHFSFHHLTSKIYKKDVIDLLLMDIEGDEFALMKELIGI</sequence>
<keyword evidence="2" id="KW-1185">Reference proteome</keyword>
<dbReference type="Pfam" id="PF05050">
    <property type="entry name" value="Methyltransf_21"/>
    <property type="match status" value="1"/>
</dbReference>
<name>A0A914Q7Q4_9BILA</name>
<dbReference type="InterPro" id="IPR006342">
    <property type="entry name" value="FkbM_mtfrase"/>
</dbReference>
<protein>
    <submittedName>
        <fullName evidence="3">Methyltransferase FkbM domain-containing protein</fullName>
    </submittedName>
</protein>
<reference evidence="3" key="1">
    <citation type="submission" date="2022-11" db="UniProtKB">
        <authorList>
            <consortium name="WormBaseParasite"/>
        </authorList>
    </citation>
    <scope>IDENTIFICATION</scope>
</reference>
<accession>A0A914Q7Q4</accession>
<proteinExistence type="predicted"/>
<dbReference type="PANTHER" id="PTHR22989">
    <property type="entry name" value="UNCHARACTERIZED DUF13 C.ELEGANS"/>
    <property type="match status" value="1"/>
</dbReference>
<dbReference type="PANTHER" id="PTHR22989:SF20">
    <property type="entry name" value="USP DOMAIN-CONTAINING PROTEIN"/>
    <property type="match status" value="1"/>
</dbReference>
<dbReference type="AlphaFoldDB" id="A0A914Q7Q4"/>